<proteinExistence type="predicted"/>
<evidence type="ECO:0000256" key="1">
    <source>
        <dbReference type="ARBA" id="ARBA00022801"/>
    </source>
</evidence>
<organism evidence="3 4">
    <name type="scientific">Sphaerochaeta pleomorpha (strain ATCC BAA-1885 / DSM 22778 / Grapes)</name>
    <dbReference type="NCBI Taxonomy" id="158190"/>
    <lineage>
        <taxon>Bacteria</taxon>
        <taxon>Pseudomonadati</taxon>
        <taxon>Spirochaetota</taxon>
        <taxon>Spirochaetia</taxon>
        <taxon>Spirochaetales</taxon>
        <taxon>Sphaerochaetaceae</taxon>
        <taxon>Sphaerochaeta</taxon>
    </lineage>
</organism>
<keyword evidence="1" id="KW-0378">Hydrolase</keyword>
<dbReference type="RefSeq" id="WP_014269620.1">
    <property type="nucleotide sequence ID" value="NC_016633.1"/>
</dbReference>
<dbReference type="InterPro" id="IPR012338">
    <property type="entry name" value="Beta-lactam/transpept-like"/>
</dbReference>
<dbReference type="STRING" id="158190.SpiGrapes_0945"/>
<feature type="domain" description="Beta-lactamase-related" evidence="2">
    <location>
        <begin position="13"/>
        <end position="328"/>
    </location>
</feature>
<name>G8QRB8_SPHPG</name>
<dbReference type="HOGENOM" id="CLU_020027_1_1_12"/>
<reference evidence="3 4" key="1">
    <citation type="submission" date="2011-11" db="EMBL/GenBank/DDBJ databases">
        <title>Complete sequence of Spirochaeta sp. grapes.</title>
        <authorList>
            <consortium name="US DOE Joint Genome Institute"/>
            <person name="Lucas S."/>
            <person name="Han J."/>
            <person name="Lapidus A."/>
            <person name="Cheng J.-F."/>
            <person name="Goodwin L."/>
            <person name="Pitluck S."/>
            <person name="Peters L."/>
            <person name="Ovchinnikova G."/>
            <person name="Munk A.C."/>
            <person name="Detter J.C."/>
            <person name="Han C."/>
            <person name="Tapia R."/>
            <person name="Land M."/>
            <person name="Hauser L."/>
            <person name="Kyrpides N."/>
            <person name="Ivanova N."/>
            <person name="Pagani I."/>
            <person name="Ritalahtilisa K."/>
            <person name="Loeffler F."/>
            <person name="Woyke T."/>
        </authorList>
    </citation>
    <scope>NUCLEOTIDE SEQUENCE [LARGE SCALE GENOMIC DNA]</scope>
    <source>
        <strain evidence="4">ATCC BAA-1885 / DSM 22778 / Grapes</strain>
    </source>
</reference>
<dbReference type="PANTHER" id="PTHR43283">
    <property type="entry name" value="BETA-LACTAMASE-RELATED"/>
    <property type="match status" value="1"/>
</dbReference>
<dbReference type="Proteomes" id="UP000005632">
    <property type="component" value="Chromosome"/>
</dbReference>
<evidence type="ECO:0000259" key="2">
    <source>
        <dbReference type="Pfam" id="PF00144"/>
    </source>
</evidence>
<sequence length="346" mass="38258">MDSNALNLYLQEIQDQASPCVSAVVLSDSSVLYRKDLGYRQLVPQALPLTKHTLFDLASLTKVVGTLMATLRLMEKKELSLAMNLGFLLSDAGNYKETTLGQLLTHTGGFIPEMRLELYLQDCEDALTFMLSQPVRYKPGTKVEYSCFGYIILAKILEKITGIPFEKLVKQEVSDPLGMHKTVFNPLLKFPEAQYAATERLENTNEILCGIVHDENSRFLGGIAGNAGLFSTAEDLTRFCRMFLCKGQSEQGTYLSTETMNLLFNLQTGNCEGEKRTLGFKIADARLLGTNASAQAIGHTGFTGTSIAIDPLLNRAAILLCNRVHPSRKNNVLLGMRQGFHTLAFQ</sequence>
<keyword evidence="4" id="KW-1185">Reference proteome</keyword>
<gene>
    <name evidence="3" type="ordered locus">SpiGrapes_0945</name>
</gene>
<evidence type="ECO:0000313" key="4">
    <source>
        <dbReference type="Proteomes" id="UP000005632"/>
    </source>
</evidence>
<dbReference type="GO" id="GO:0016787">
    <property type="term" value="F:hydrolase activity"/>
    <property type="evidence" value="ECO:0007669"/>
    <property type="project" value="UniProtKB-KW"/>
</dbReference>
<protein>
    <submittedName>
        <fullName evidence="3">Penicillin-binding protein, beta-lactamase class C</fullName>
    </submittedName>
</protein>
<dbReference type="Gene3D" id="3.40.710.10">
    <property type="entry name" value="DD-peptidase/beta-lactamase superfamily"/>
    <property type="match status" value="1"/>
</dbReference>
<dbReference type="InterPro" id="IPR001466">
    <property type="entry name" value="Beta-lactam-related"/>
</dbReference>
<dbReference type="KEGG" id="sgp:SpiGrapes_0945"/>
<dbReference type="Pfam" id="PF00144">
    <property type="entry name" value="Beta-lactamase"/>
    <property type="match status" value="1"/>
</dbReference>
<dbReference type="PANTHER" id="PTHR43283:SF11">
    <property type="entry name" value="BETA-LACTAMASE-RELATED DOMAIN-CONTAINING PROTEIN"/>
    <property type="match status" value="1"/>
</dbReference>
<accession>G8QRB8</accession>
<dbReference type="SUPFAM" id="SSF56601">
    <property type="entry name" value="beta-lactamase/transpeptidase-like"/>
    <property type="match status" value="1"/>
</dbReference>
<dbReference type="EMBL" id="CP003155">
    <property type="protein sequence ID" value="AEV28771.1"/>
    <property type="molecule type" value="Genomic_DNA"/>
</dbReference>
<dbReference type="eggNOG" id="COG1680">
    <property type="taxonomic scope" value="Bacteria"/>
</dbReference>
<dbReference type="OrthoDB" id="9770183at2"/>
<dbReference type="MEROPS" id="S12.006"/>
<evidence type="ECO:0000313" key="3">
    <source>
        <dbReference type="EMBL" id="AEV28771.1"/>
    </source>
</evidence>
<dbReference type="InterPro" id="IPR050789">
    <property type="entry name" value="Diverse_Enzym_Activities"/>
</dbReference>
<dbReference type="AlphaFoldDB" id="G8QRB8"/>